<name>A0A5N6LVP1_9ASTR</name>
<proteinExistence type="predicted"/>
<comment type="caution">
    <text evidence="2">The sequence shown here is derived from an EMBL/GenBank/DDBJ whole genome shotgun (WGS) entry which is preliminary data.</text>
</comment>
<keyword evidence="3" id="KW-1185">Reference proteome</keyword>
<gene>
    <name evidence="2" type="ORF">E3N88_39046</name>
</gene>
<dbReference type="EMBL" id="SZYD01000018">
    <property type="protein sequence ID" value="KAD2805669.1"/>
    <property type="molecule type" value="Genomic_DNA"/>
</dbReference>
<sequence>MQKCNLLGINVEEPVVQQRIEILHCQKGSFPFTYLGLTVGANMNHIRHWQPVIDSFENRLSLWKAKHLSMGGRIVLLNSVLNSLPTYFFSIYKAPITVIERLDKIRRAFLWEGAEKHTKIHWDKVVKPKKQGGLGIGSLRDINVCLLAKWWWCFKAEPNSLWRRVIHEIHNKTTVGDIIPSKPITTGTWNNIVKIDGALHGRGVNLKILFKGEVGNGHSLKFWTDLWIEEIPLCFKFKQLFKVERTKDCKIKDRIQASDESQVLTWEWSCDPVEGQEKDELEAITGLLGSQILTNRMDTWAWLGSKDKLFSVKFLKDRFSHDTREGFILQWSKWVPTKANILVWRAEMDRLPTRMALRRRNMQISSPTCPICNQEEETSEHLLIACPFANSVWRFISQWCKLPPIYAF</sequence>
<accession>A0A5N6LVP1</accession>
<dbReference type="Proteomes" id="UP000326396">
    <property type="component" value="Linkage Group LG8"/>
</dbReference>
<dbReference type="Pfam" id="PF13966">
    <property type="entry name" value="zf-RVT"/>
    <property type="match status" value="1"/>
</dbReference>
<dbReference type="OrthoDB" id="1743609at2759"/>
<feature type="domain" description="Reverse transcriptase zinc-binding" evidence="1">
    <location>
        <begin position="328"/>
        <end position="393"/>
    </location>
</feature>
<reference evidence="2 3" key="1">
    <citation type="submission" date="2019-05" db="EMBL/GenBank/DDBJ databases">
        <title>Mikania micrantha, genome provides insights into the molecular mechanism of rapid growth.</title>
        <authorList>
            <person name="Liu B."/>
        </authorList>
    </citation>
    <scope>NUCLEOTIDE SEQUENCE [LARGE SCALE GENOMIC DNA]</scope>
    <source>
        <strain evidence="2">NLD-2019</strain>
        <tissue evidence="2">Leaf</tissue>
    </source>
</reference>
<dbReference type="PANTHER" id="PTHR33116">
    <property type="entry name" value="REVERSE TRANSCRIPTASE ZINC-BINDING DOMAIN-CONTAINING PROTEIN-RELATED-RELATED"/>
    <property type="match status" value="1"/>
</dbReference>
<dbReference type="PANTHER" id="PTHR33116:SF78">
    <property type="entry name" value="OS12G0587133 PROTEIN"/>
    <property type="match status" value="1"/>
</dbReference>
<evidence type="ECO:0000313" key="3">
    <source>
        <dbReference type="Proteomes" id="UP000326396"/>
    </source>
</evidence>
<dbReference type="InterPro" id="IPR026960">
    <property type="entry name" value="RVT-Znf"/>
</dbReference>
<dbReference type="AlphaFoldDB" id="A0A5N6LVP1"/>
<protein>
    <recommendedName>
        <fullName evidence="1">Reverse transcriptase zinc-binding domain-containing protein</fullName>
    </recommendedName>
</protein>
<organism evidence="2 3">
    <name type="scientific">Mikania micrantha</name>
    <name type="common">bitter vine</name>
    <dbReference type="NCBI Taxonomy" id="192012"/>
    <lineage>
        <taxon>Eukaryota</taxon>
        <taxon>Viridiplantae</taxon>
        <taxon>Streptophyta</taxon>
        <taxon>Embryophyta</taxon>
        <taxon>Tracheophyta</taxon>
        <taxon>Spermatophyta</taxon>
        <taxon>Magnoliopsida</taxon>
        <taxon>eudicotyledons</taxon>
        <taxon>Gunneridae</taxon>
        <taxon>Pentapetalae</taxon>
        <taxon>asterids</taxon>
        <taxon>campanulids</taxon>
        <taxon>Asterales</taxon>
        <taxon>Asteraceae</taxon>
        <taxon>Asteroideae</taxon>
        <taxon>Heliantheae alliance</taxon>
        <taxon>Eupatorieae</taxon>
        <taxon>Mikania</taxon>
    </lineage>
</organism>
<evidence type="ECO:0000313" key="2">
    <source>
        <dbReference type="EMBL" id="KAD2805669.1"/>
    </source>
</evidence>
<evidence type="ECO:0000259" key="1">
    <source>
        <dbReference type="Pfam" id="PF13966"/>
    </source>
</evidence>